<dbReference type="PANTHER" id="PTHR10073:SF12">
    <property type="entry name" value="DNA MISMATCH REPAIR PROTEIN MLH1"/>
    <property type="match status" value="1"/>
</dbReference>
<protein>
    <recommendedName>
        <fullName evidence="2 5">DNA mismatch repair protein MutL</fullName>
    </recommendedName>
</protein>
<dbReference type="InterPro" id="IPR036890">
    <property type="entry name" value="HATPase_C_sf"/>
</dbReference>
<dbReference type="InterPro" id="IPR014762">
    <property type="entry name" value="DNA_mismatch_repair_CS"/>
</dbReference>
<feature type="domain" description="MutL C-terminal dimerisation" evidence="6">
    <location>
        <begin position="407"/>
        <end position="548"/>
    </location>
</feature>
<dbReference type="InterPro" id="IPR042121">
    <property type="entry name" value="MutL_C_regsub"/>
</dbReference>
<dbReference type="EMBL" id="JYNY01000634">
    <property type="protein sequence ID" value="KJJ83203.1"/>
    <property type="molecule type" value="Genomic_DNA"/>
</dbReference>
<dbReference type="Gene3D" id="3.30.230.10">
    <property type="match status" value="1"/>
</dbReference>
<dbReference type="InterPro" id="IPR013507">
    <property type="entry name" value="DNA_mismatch_S5_2-like"/>
</dbReference>
<feature type="domain" description="DNA mismatch repair protein S5" evidence="7">
    <location>
        <begin position="211"/>
        <end position="329"/>
    </location>
</feature>
<dbReference type="InterPro" id="IPR014721">
    <property type="entry name" value="Ribsml_uS5_D2-typ_fold_subgr"/>
</dbReference>
<dbReference type="GO" id="GO:0032300">
    <property type="term" value="C:mismatch repair complex"/>
    <property type="evidence" value="ECO:0007669"/>
    <property type="project" value="InterPro"/>
</dbReference>
<evidence type="ECO:0000259" key="7">
    <source>
        <dbReference type="SMART" id="SM01340"/>
    </source>
</evidence>
<dbReference type="SUPFAM" id="SSF118116">
    <property type="entry name" value="DNA mismatch repair protein MutL"/>
    <property type="match status" value="1"/>
</dbReference>
<dbReference type="SUPFAM" id="SSF55874">
    <property type="entry name" value="ATPase domain of HSP90 chaperone/DNA topoisomerase II/histidine kinase"/>
    <property type="match status" value="1"/>
</dbReference>
<evidence type="ECO:0000256" key="2">
    <source>
        <dbReference type="ARBA" id="ARBA00021975"/>
    </source>
</evidence>
<dbReference type="SUPFAM" id="SSF54211">
    <property type="entry name" value="Ribosomal protein S5 domain 2-like"/>
    <property type="match status" value="1"/>
</dbReference>
<dbReference type="InterPro" id="IPR037198">
    <property type="entry name" value="MutL_C_sf"/>
</dbReference>
<dbReference type="SMART" id="SM00853">
    <property type="entry name" value="MutL_C"/>
    <property type="match status" value="1"/>
</dbReference>
<dbReference type="CDD" id="cd16926">
    <property type="entry name" value="HATPase_MutL-MLH-PMS-like"/>
    <property type="match status" value="1"/>
</dbReference>
<keyword evidence="4 5" id="KW-0234">DNA repair</keyword>
<reference evidence="8 9" key="1">
    <citation type="submission" date="2015-02" db="EMBL/GenBank/DDBJ databases">
        <title>Single-cell genomics of uncultivated deep-branching MTB reveals a conserved set of magnetosome genes.</title>
        <authorList>
            <person name="Kolinko S."/>
            <person name="Richter M."/>
            <person name="Glockner F.O."/>
            <person name="Brachmann A."/>
            <person name="Schuler D."/>
        </authorList>
    </citation>
    <scope>NUCLEOTIDE SEQUENCE [LARGE SCALE GENOMIC DNA]</scope>
    <source>
        <strain evidence="8">SKK-01</strain>
    </source>
</reference>
<dbReference type="GO" id="GO:0005524">
    <property type="term" value="F:ATP binding"/>
    <property type="evidence" value="ECO:0007669"/>
    <property type="project" value="InterPro"/>
</dbReference>
<evidence type="ECO:0000256" key="3">
    <source>
        <dbReference type="ARBA" id="ARBA00022763"/>
    </source>
</evidence>
<dbReference type="PROSITE" id="PS00058">
    <property type="entry name" value="DNA_MISMATCH_REPAIR_1"/>
    <property type="match status" value="1"/>
</dbReference>
<dbReference type="InterPro" id="IPR002099">
    <property type="entry name" value="MutL/Mlh/PMS"/>
</dbReference>
<name>A0A0F0CIU0_9BACT</name>
<dbReference type="PATRIC" id="fig|1609969.3.peg.3080"/>
<comment type="function">
    <text evidence="5">This protein is involved in the repair of mismatches in DNA. It is required for dam-dependent methyl-directed DNA mismatch repair. May act as a 'molecular matchmaker', a protein that promotes the formation of a stable complex between two or more DNA-binding proteins in an ATP-dependent manner without itself being part of a final effector complex.</text>
</comment>
<evidence type="ECO:0000256" key="4">
    <source>
        <dbReference type="ARBA" id="ARBA00023204"/>
    </source>
</evidence>
<comment type="caution">
    <text evidence="8">The sequence shown here is derived from an EMBL/GenBank/DDBJ whole genome shotgun (WGS) entry which is preliminary data.</text>
</comment>
<dbReference type="InterPro" id="IPR038973">
    <property type="entry name" value="MutL/Mlh/Pms-like"/>
</dbReference>
<dbReference type="Pfam" id="PF08676">
    <property type="entry name" value="MutL_C"/>
    <property type="match status" value="1"/>
</dbReference>
<dbReference type="InterPro" id="IPR020568">
    <property type="entry name" value="Ribosomal_Su5_D2-typ_SF"/>
</dbReference>
<dbReference type="Pfam" id="PF13589">
    <property type="entry name" value="HATPase_c_3"/>
    <property type="match status" value="1"/>
</dbReference>
<dbReference type="InterPro" id="IPR042120">
    <property type="entry name" value="MutL_C_dimsub"/>
</dbReference>
<sequence length="591" mass="66542">MNAPKIHLLEENVIGKISAGEVVEGPNSVIKELTENAIDAGASNIHIEIQDAGETLIRVADNGEGMTKEDAKLACLRHATSKLSTTDDLEKINTFGFRGEALASISAVSILEITSYNGLDETGVYLYLESGIIQKERPIARVRGTTIEIKNLFYNTPARKKFLKQKSTELSLIVKTIGHFILSNPDIDFKLSQNGKTLLRAEKNMTMKERISLVMGGEFADNMAEITIMEDNVKIAGYISKPGVTRKDRDSQIFFVNKRYVKNKFLGDALYGAYISLLERGRSPIALLFISIDPSDIDVNVHPMKLLVKFKKESRIRGIIINGIKKSFNEIKEFGMTGRRIESAADSKINSSTYQELEDTFKKDNPLYHEVQKEFQYTIIKNPKKYIHEPFGGNITSSPNAERDNKTLFEIGGCYIVEIKNNALTITDKHAAHERILYEYFTNAIKFGSSDMQSLLFPFRLDLSMQESILIEKLIPEFKTLGFIIEPFGKYSYMIQGVPAILKDRDIKAAVYDTLSDMKEKDLSKIDALDELAKLTACRSAIKANDPSTTDELEELLTSLNKCELPFTCPHGRPVSFDITINELEKRFHRK</sequence>
<dbReference type="Gene3D" id="3.30.1370.100">
    <property type="entry name" value="MutL, C-terminal domain, regulatory subdomain"/>
    <property type="match status" value="1"/>
</dbReference>
<evidence type="ECO:0000313" key="9">
    <source>
        <dbReference type="Proteomes" id="UP000033428"/>
    </source>
</evidence>
<proteinExistence type="inferred from homology"/>
<dbReference type="HAMAP" id="MF_00149">
    <property type="entry name" value="DNA_mis_repair"/>
    <property type="match status" value="1"/>
</dbReference>
<dbReference type="FunFam" id="3.30.565.10:FF:000003">
    <property type="entry name" value="DNA mismatch repair endonuclease MutL"/>
    <property type="match status" value="1"/>
</dbReference>
<evidence type="ECO:0000313" key="8">
    <source>
        <dbReference type="EMBL" id="KJJ83203.1"/>
    </source>
</evidence>
<dbReference type="InterPro" id="IPR020667">
    <property type="entry name" value="DNA_mismatch_repair_MutL"/>
</dbReference>
<keyword evidence="3 5" id="KW-0227">DNA damage</keyword>
<dbReference type="GO" id="GO:0006298">
    <property type="term" value="P:mismatch repair"/>
    <property type="evidence" value="ECO:0007669"/>
    <property type="project" value="UniProtKB-UniRule"/>
</dbReference>
<dbReference type="AlphaFoldDB" id="A0A0F0CIU0"/>
<dbReference type="SMART" id="SM01340">
    <property type="entry name" value="DNA_mis_repair"/>
    <property type="match status" value="1"/>
</dbReference>
<dbReference type="PANTHER" id="PTHR10073">
    <property type="entry name" value="DNA MISMATCH REPAIR PROTEIN MLH, PMS, MUTL"/>
    <property type="match status" value="1"/>
</dbReference>
<dbReference type="GO" id="GO:0016887">
    <property type="term" value="F:ATP hydrolysis activity"/>
    <property type="evidence" value="ECO:0007669"/>
    <property type="project" value="InterPro"/>
</dbReference>
<dbReference type="GO" id="GO:0030983">
    <property type="term" value="F:mismatched DNA binding"/>
    <property type="evidence" value="ECO:0007669"/>
    <property type="project" value="InterPro"/>
</dbReference>
<dbReference type="CDD" id="cd00782">
    <property type="entry name" value="MutL_Trans"/>
    <property type="match status" value="1"/>
</dbReference>
<dbReference type="InterPro" id="IPR014790">
    <property type="entry name" value="MutL_C"/>
</dbReference>
<keyword evidence="9" id="KW-1185">Reference proteome</keyword>
<evidence type="ECO:0000259" key="6">
    <source>
        <dbReference type="SMART" id="SM00853"/>
    </source>
</evidence>
<organism evidence="8 9">
    <name type="scientific">Candidatus Omnitrophus magneticus</name>
    <dbReference type="NCBI Taxonomy" id="1609969"/>
    <lineage>
        <taxon>Bacteria</taxon>
        <taxon>Pseudomonadati</taxon>
        <taxon>Candidatus Omnitrophota</taxon>
        <taxon>Candidatus Omnitrophus</taxon>
    </lineage>
</organism>
<dbReference type="Gene3D" id="3.30.1540.20">
    <property type="entry name" value="MutL, C-terminal domain, dimerisation subdomain"/>
    <property type="match status" value="1"/>
</dbReference>
<accession>A0A0F0CIU0</accession>
<comment type="similarity">
    <text evidence="1 5">Belongs to the DNA mismatch repair MutL/HexB family.</text>
</comment>
<gene>
    <name evidence="5" type="primary">mutL</name>
    <name evidence="8" type="ORF">OMAG_002877</name>
</gene>
<dbReference type="NCBIfam" id="TIGR00585">
    <property type="entry name" value="mutl"/>
    <property type="match status" value="1"/>
</dbReference>
<dbReference type="Proteomes" id="UP000033428">
    <property type="component" value="Unassembled WGS sequence"/>
</dbReference>
<dbReference type="Gene3D" id="3.30.565.10">
    <property type="entry name" value="Histidine kinase-like ATPase, C-terminal domain"/>
    <property type="match status" value="1"/>
</dbReference>
<dbReference type="GO" id="GO:0140664">
    <property type="term" value="F:ATP-dependent DNA damage sensor activity"/>
    <property type="evidence" value="ECO:0007669"/>
    <property type="project" value="InterPro"/>
</dbReference>
<dbReference type="Pfam" id="PF01119">
    <property type="entry name" value="DNA_mis_repair"/>
    <property type="match status" value="1"/>
</dbReference>
<evidence type="ECO:0000256" key="1">
    <source>
        <dbReference type="ARBA" id="ARBA00006082"/>
    </source>
</evidence>
<evidence type="ECO:0000256" key="5">
    <source>
        <dbReference type="HAMAP-Rule" id="MF_00149"/>
    </source>
</evidence>